<keyword evidence="4" id="KW-0472">Membrane</keyword>
<gene>
    <name evidence="7" type="ORF">HDU87_005443</name>
</gene>
<accession>A0AAD5TJG0</accession>
<name>A0AAD5TJG0_9FUNG</name>
<dbReference type="AlphaFoldDB" id="A0AAD5TJG0"/>
<feature type="domain" description="SH3" evidence="6">
    <location>
        <begin position="383"/>
        <end position="444"/>
    </location>
</feature>
<evidence type="ECO:0000256" key="4">
    <source>
        <dbReference type="SAM" id="Phobius"/>
    </source>
</evidence>
<dbReference type="InterPro" id="IPR050384">
    <property type="entry name" value="Endophilin_SH3RF"/>
</dbReference>
<dbReference type="InterPro" id="IPR001452">
    <property type="entry name" value="SH3_domain"/>
</dbReference>
<organism evidence="7 8">
    <name type="scientific">Geranomyces variabilis</name>
    <dbReference type="NCBI Taxonomy" id="109894"/>
    <lineage>
        <taxon>Eukaryota</taxon>
        <taxon>Fungi</taxon>
        <taxon>Fungi incertae sedis</taxon>
        <taxon>Chytridiomycota</taxon>
        <taxon>Chytridiomycota incertae sedis</taxon>
        <taxon>Chytridiomycetes</taxon>
        <taxon>Spizellomycetales</taxon>
        <taxon>Powellomycetaceae</taxon>
        <taxon>Geranomyces</taxon>
    </lineage>
</organism>
<sequence length="446" mass="46874">MTLFNPSALQLLTLAAAAAAAAASTAAAQRPAECIAIDATTACAPFGIGHYVNATQLGHVYGLSGPLPSAAYWDDLVRQVTSRGDKQKDMWKNWAQCTGYQGEPIQYYRTYTCMTDVYVFSAGCNVKTPDVPICESACDAYGSAVKLLVSDTEVCPASDNKMVNDRRNYALAGAKSCKGVMTAWNGKDNYTPDPQTCSVGVWDDDTSCGFGGDVDTAAMFCTQVPNDPCCLRRRRQQQQTPQTTGDAKPPPAAPKNDAPAAPGKSAGGPAALAATQPQAAGDILASEAINGSESSSNDESFWSKNKTAIIAGTASVAAVLVAIAVVGTLYLRKARATSQNINARLRSKGMHATSGEGAVPFLASTSSAAPPQMKSVEAASKEGLNAKHRVVYDYEPQLVDELELAKGDSVEVFASFDDGWGKGTNIRTGKVGTFPMACVELKSFEK</sequence>
<dbReference type="PANTHER" id="PTHR14167:SF116">
    <property type="entry name" value="CAP, ISOFORM AC"/>
    <property type="match status" value="1"/>
</dbReference>
<dbReference type="InterPro" id="IPR036028">
    <property type="entry name" value="SH3-like_dom_sf"/>
</dbReference>
<evidence type="ECO:0000256" key="3">
    <source>
        <dbReference type="SAM" id="MobiDB-lite"/>
    </source>
</evidence>
<evidence type="ECO:0000256" key="2">
    <source>
        <dbReference type="PROSITE-ProRule" id="PRU00192"/>
    </source>
</evidence>
<evidence type="ECO:0000256" key="5">
    <source>
        <dbReference type="SAM" id="SignalP"/>
    </source>
</evidence>
<evidence type="ECO:0000256" key="1">
    <source>
        <dbReference type="ARBA" id="ARBA00022443"/>
    </source>
</evidence>
<dbReference type="Gene3D" id="2.30.30.40">
    <property type="entry name" value="SH3 Domains"/>
    <property type="match status" value="1"/>
</dbReference>
<keyword evidence="4" id="KW-1133">Transmembrane helix</keyword>
<dbReference type="PANTHER" id="PTHR14167">
    <property type="entry name" value="SH3 DOMAIN-CONTAINING"/>
    <property type="match status" value="1"/>
</dbReference>
<proteinExistence type="predicted"/>
<feature type="region of interest" description="Disordered" evidence="3">
    <location>
        <begin position="233"/>
        <end position="276"/>
    </location>
</feature>
<keyword evidence="5" id="KW-0732">Signal</keyword>
<dbReference type="EMBL" id="JADGJQ010000043">
    <property type="protein sequence ID" value="KAJ3176228.1"/>
    <property type="molecule type" value="Genomic_DNA"/>
</dbReference>
<dbReference type="Proteomes" id="UP001212152">
    <property type="component" value="Unassembled WGS sequence"/>
</dbReference>
<evidence type="ECO:0000313" key="8">
    <source>
        <dbReference type="Proteomes" id="UP001212152"/>
    </source>
</evidence>
<keyword evidence="1 2" id="KW-0728">SH3 domain</keyword>
<comment type="caution">
    <text evidence="7">The sequence shown here is derived from an EMBL/GenBank/DDBJ whole genome shotgun (WGS) entry which is preliminary data.</text>
</comment>
<evidence type="ECO:0000313" key="7">
    <source>
        <dbReference type="EMBL" id="KAJ3176228.1"/>
    </source>
</evidence>
<dbReference type="GO" id="GO:0005737">
    <property type="term" value="C:cytoplasm"/>
    <property type="evidence" value="ECO:0007669"/>
    <property type="project" value="TreeGrafter"/>
</dbReference>
<evidence type="ECO:0000259" key="6">
    <source>
        <dbReference type="PROSITE" id="PS50002"/>
    </source>
</evidence>
<protein>
    <recommendedName>
        <fullName evidence="6">SH3 domain-containing protein</fullName>
    </recommendedName>
</protein>
<dbReference type="SUPFAM" id="SSF50044">
    <property type="entry name" value="SH3-domain"/>
    <property type="match status" value="1"/>
</dbReference>
<keyword evidence="8" id="KW-1185">Reference proteome</keyword>
<feature type="transmembrane region" description="Helical" evidence="4">
    <location>
        <begin position="308"/>
        <end position="331"/>
    </location>
</feature>
<feature type="compositionally biased region" description="Low complexity" evidence="3">
    <location>
        <begin position="254"/>
        <end position="276"/>
    </location>
</feature>
<dbReference type="Pfam" id="PF14604">
    <property type="entry name" value="SH3_9"/>
    <property type="match status" value="1"/>
</dbReference>
<dbReference type="PROSITE" id="PS50002">
    <property type="entry name" value="SH3"/>
    <property type="match status" value="1"/>
</dbReference>
<reference evidence="7" key="1">
    <citation type="submission" date="2020-05" db="EMBL/GenBank/DDBJ databases">
        <title>Phylogenomic resolution of chytrid fungi.</title>
        <authorList>
            <person name="Stajich J.E."/>
            <person name="Amses K."/>
            <person name="Simmons R."/>
            <person name="Seto K."/>
            <person name="Myers J."/>
            <person name="Bonds A."/>
            <person name="Quandt C.A."/>
            <person name="Barry K."/>
            <person name="Liu P."/>
            <person name="Grigoriev I."/>
            <person name="Longcore J.E."/>
            <person name="James T.Y."/>
        </authorList>
    </citation>
    <scope>NUCLEOTIDE SEQUENCE</scope>
    <source>
        <strain evidence="7">JEL0379</strain>
    </source>
</reference>
<feature type="chain" id="PRO_5042058361" description="SH3 domain-containing protein" evidence="5">
    <location>
        <begin position="24"/>
        <end position="446"/>
    </location>
</feature>
<feature type="signal peptide" evidence="5">
    <location>
        <begin position="1"/>
        <end position="23"/>
    </location>
</feature>
<keyword evidence="4" id="KW-0812">Transmembrane</keyword>
<feature type="compositionally biased region" description="Low complexity" evidence="3">
    <location>
        <begin position="237"/>
        <end position="247"/>
    </location>
</feature>
<dbReference type="SMART" id="SM00326">
    <property type="entry name" value="SH3"/>
    <property type="match status" value="1"/>
</dbReference>